<protein>
    <submittedName>
        <fullName evidence="2">Uncharacterized protein</fullName>
    </submittedName>
</protein>
<reference evidence="2 3" key="1">
    <citation type="journal article" date="2018" name="Nat. Genet.">
        <title>The Rosa genome provides new insights in the design of modern roses.</title>
        <authorList>
            <person name="Bendahmane M."/>
        </authorList>
    </citation>
    <scope>NUCLEOTIDE SEQUENCE [LARGE SCALE GENOMIC DNA]</scope>
    <source>
        <strain evidence="3">cv. Old Blush</strain>
    </source>
</reference>
<dbReference type="EMBL" id="PDCK01000045">
    <property type="protein sequence ID" value="PRQ20190.1"/>
    <property type="molecule type" value="Genomic_DNA"/>
</dbReference>
<dbReference type="AlphaFoldDB" id="A0A2P6PE46"/>
<organism evidence="2 3">
    <name type="scientific">Rosa chinensis</name>
    <name type="common">China rose</name>
    <dbReference type="NCBI Taxonomy" id="74649"/>
    <lineage>
        <taxon>Eukaryota</taxon>
        <taxon>Viridiplantae</taxon>
        <taxon>Streptophyta</taxon>
        <taxon>Embryophyta</taxon>
        <taxon>Tracheophyta</taxon>
        <taxon>Spermatophyta</taxon>
        <taxon>Magnoliopsida</taxon>
        <taxon>eudicotyledons</taxon>
        <taxon>Gunneridae</taxon>
        <taxon>Pentapetalae</taxon>
        <taxon>rosids</taxon>
        <taxon>fabids</taxon>
        <taxon>Rosales</taxon>
        <taxon>Rosaceae</taxon>
        <taxon>Rosoideae</taxon>
        <taxon>Rosoideae incertae sedis</taxon>
        <taxon>Rosa</taxon>
    </lineage>
</organism>
<accession>A0A2P6PE46</accession>
<dbReference type="Proteomes" id="UP000238479">
    <property type="component" value="Chromosome 7"/>
</dbReference>
<name>A0A2P6PE46_ROSCH</name>
<evidence type="ECO:0000313" key="3">
    <source>
        <dbReference type="Proteomes" id="UP000238479"/>
    </source>
</evidence>
<dbReference type="Gramene" id="PRQ20190">
    <property type="protein sequence ID" value="PRQ20190"/>
    <property type="gene ID" value="RchiOBHm_Chr7g0225431"/>
</dbReference>
<evidence type="ECO:0000313" key="2">
    <source>
        <dbReference type="EMBL" id="PRQ20190.1"/>
    </source>
</evidence>
<sequence length="159" mass="17328">MDDDQNASNEQHNVSENEDVSGIGDGSNDGMELADSESFFEENLLENDEYERDGRIDHSLPPPESSMVEIDMDDLGETQLPIVSCVGQQLANLANSAQDAEGTGAFSRAMLPNLQTLVWVGEFRSSTTLELALLNQNEAHPPMFGILTSLPTEGMSHNE</sequence>
<feature type="region of interest" description="Disordered" evidence="1">
    <location>
        <begin position="1"/>
        <end position="68"/>
    </location>
</feature>
<feature type="compositionally biased region" description="Polar residues" evidence="1">
    <location>
        <begin position="1"/>
        <end position="14"/>
    </location>
</feature>
<gene>
    <name evidence="2" type="ORF">RchiOBHm_Chr7g0225431</name>
</gene>
<proteinExistence type="predicted"/>
<comment type="caution">
    <text evidence="2">The sequence shown here is derived from an EMBL/GenBank/DDBJ whole genome shotgun (WGS) entry which is preliminary data.</text>
</comment>
<keyword evidence="3" id="KW-1185">Reference proteome</keyword>
<evidence type="ECO:0000256" key="1">
    <source>
        <dbReference type="SAM" id="MobiDB-lite"/>
    </source>
</evidence>
<feature type="compositionally biased region" description="Acidic residues" evidence="1">
    <location>
        <begin position="32"/>
        <end position="51"/>
    </location>
</feature>